<comment type="caution">
    <text evidence="1">The sequence shown here is derived from an EMBL/GenBank/DDBJ whole genome shotgun (WGS) entry which is preliminary data.</text>
</comment>
<proteinExistence type="predicted"/>
<dbReference type="EMBL" id="JBHMBW010000014">
    <property type="protein sequence ID" value="MFB9625211.1"/>
    <property type="molecule type" value="Genomic_DNA"/>
</dbReference>
<evidence type="ECO:0000313" key="2">
    <source>
        <dbReference type="Proteomes" id="UP001589532"/>
    </source>
</evidence>
<organism evidence="1 2">
    <name type="scientific">Nonomuraea helvata</name>
    <dbReference type="NCBI Taxonomy" id="37484"/>
    <lineage>
        <taxon>Bacteria</taxon>
        <taxon>Bacillati</taxon>
        <taxon>Actinomycetota</taxon>
        <taxon>Actinomycetes</taxon>
        <taxon>Streptosporangiales</taxon>
        <taxon>Streptosporangiaceae</taxon>
        <taxon>Nonomuraea</taxon>
    </lineage>
</organism>
<reference evidence="1 2" key="1">
    <citation type="submission" date="2024-09" db="EMBL/GenBank/DDBJ databases">
        <authorList>
            <person name="Sun Q."/>
            <person name="Mori K."/>
        </authorList>
    </citation>
    <scope>NUCLEOTIDE SEQUENCE [LARGE SCALE GENOMIC DNA]</scope>
    <source>
        <strain evidence="1 2">JCM 3143</strain>
    </source>
</reference>
<sequence length="423" mass="45571">MSPSPHLISRRSFSGLATGEGGAKAVEELCAAQESKHRLLVALLVDEAGAHRHAALVARASEALDEMEADAPEEVGRLLRHPAVGAWALSACRGRADPGRLAAVALAAAVLTRTACRLDVPVGGRIMLPSVGLLSLPGGLPEVAEVSVEPVDGGAELRVGGRTYRVDVAGDRPGWQVLHRVPVAPGVTMTIDDLDPYRWPGDDADGRLSGERRRTWVARLREAWEILGARHRTVASEVAAAVSVLTPVVARTTDQYSASARVTFGTIALSDPIDGLGMALTLAHELQHAKLDALSAVVELTLPDDGRRFYAPWRPDPRPLFSLLHGVYAHAGVAGFWRRHTQDAEHGTRAQVEFAHWREAAYQASRTLLDSDGLTEAGTHFVATLRDTLGRWRAEPVTPAAAAQARLRSEHHREAWVRTNTQV</sequence>
<dbReference type="NCBIfam" id="TIGR04267">
    <property type="entry name" value="mod_HExxH"/>
    <property type="match status" value="1"/>
</dbReference>
<dbReference type="RefSeq" id="WP_344986515.1">
    <property type="nucleotide sequence ID" value="NZ_BAAAXV010000001.1"/>
</dbReference>
<accession>A0ABV5S3P2</accession>
<protein>
    <submittedName>
        <fullName evidence="1">HEXXH motif domain-containing protein</fullName>
    </submittedName>
</protein>
<dbReference type="InterPro" id="IPR026337">
    <property type="entry name" value="AKG_HExxH"/>
</dbReference>
<keyword evidence="2" id="KW-1185">Reference proteome</keyword>
<gene>
    <name evidence="1" type="ORF">ACFFSA_19160</name>
</gene>
<name>A0ABV5S3P2_9ACTN</name>
<dbReference type="Proteomes" id="UP001589532">
    <property type="component" value="Unassembled WGS sequence"/>
</dbReference>
<evidence type="ECO:0000313" key="1">
    <source>
        <dbReference type="EMBL" id="MFB9625211.1"/>
    </source>
</evidence>